<evidence type="ECO:0000313" key="2">
    <source>
        <dbReference type="EMBL" id="SLN74411.1"/>
    </source>
</evidence>
<evidence type="ECO:0000313" key="3">
    <source>
        <dbReference type="Proteomes" id="UP000193900"/>
    </source>
</evidence>
<reference evidence="2 3" key="1">
    <citation type="submission" date="2017-03" db="EMBL/GenBank/DDBJ databases">
        <authorList>
            <person name="Afonso C.L."/>
            <person name="Miller P.J."/>
            <person name="Scott M.A."/>
            <person name="Spackman E."/>
            <person name="Goraichik I."/>
            <person name="Dimitrov K.M."/>
            <person name="Suarez D.L."/>
            <person name="Swayne D.E."/>
        </authorList>
    </citation>
    <scope>NUCLEOTIDE SEQUENCE [LARGE SCALE GENOMIC DNA]</scope>
    <source>
        <strain evidence="2 3">CECT 7023</strain>
    </source>
</reference>
<dbReference type="SUPFAM" id="SSF69304">
    <property type="entry name" value="Tricorn protease N-terminal domain"/>
    <property type="match status" value="1"/>
</dbReference>
<dbReference type="Proteomes" id="UP000193900">
    <property type="component" value="Unassembled WGS sequence"/>
</dbReference>
<evidence type="ECO:0000256" key="1">
    <source>
        <dbReference type="SAM" id="MobiDB-lite"/>
    </source>
</evidence>
<dbReference type="AlphaFoldDB" id="A0A1Y5TVM5"/>
<feature type="region of interest" description="Disordered" evidence="1">
    <location>
        <begin position="645"/>
        <end position="673"/>
    </location>
</feature>
<name>A0A1Y5TVM5_9RHOB</name>
<dbReference type="EMBL" id="FWFZ01000030">
    <property type="protein sequence ID" value="SLN74411.1"/>
    <property type="molecule type" value="Genomic_DNA"/>
</dbReference>
<protein>
    <submittedName>
        <fullName evidence="2">Uncharacterized protein</fullName>
    </submittedName>
</protein>
<proteinExistence type="predicted"/>
<keyword evidence="3" id="KW-1185">Reference proteome</keyword>
<accession>A0A1Y5TVM5</accession>
<gene>
    <name evidence="2" type="ORF">ROA7023_03797</name>
</gene>
<organism evidence="2 3">
    <name type="scientific">Roseisalinus antarcticus</name>
    <dbReference type="NCBI Taxonomy" id="254357"/>
    <lineage>
        <taxon>Bacteria</taxon>
        <taxon>Pseudomonadati</taxon>
        <taxon>Pseudomonadota</taxon>
        <taxon>Alphaproteobacteria</taxon>
        <taxon>Rhodobacterales</taxon>
        <taxon>Roseobacteraceae</taxon>
        <taxon>Roseisalinus</taxon>
    </lineage>
</organism>
<sequence>MFDYYYGDRDGVAGLWKTDGSGSTPVLVMVGAIDEIVGLSDGRVAFHEAALHETFVTDGTPAGLTEIPTYGFSRPPPLTALGTDPATSLLVSYDPDGVYPAELAIYDIATGTLEPVPNSNGAGIMVSSGYFPEDSQNRSLFSTFIGQDETLWFGQGADGDAIEVPALFQTQRLEMAGKLAPELWAFSVQKDFSRAVFVSDGTPEGTRRITEWAWARDVDIDVTTQGQFIVRESGASYWLNPDATLVALGSGAESIEALAYGGVEFAYYELGVDEGVYPASRMLGYEAADGSYIMAGRALKKVLDDDPRTSEIEFRLERLEGGLWSAAGSDDRPEQLLDLGGSPRILVPLGNGQFVTQTSDDTWITDGTVAGTTSLGLDMTNIQVWTPSDTLAVFGDRIGNFVVSDVQTGTAVHIDLVGKNYGTEEVVRLPDGDLLLILSNIGIWRYDQEAGVARQIVDDAALAAAAVKAIRADEDFESDSGWKGPHASHLIGDALHVVVDDTEDPFSGPRDLVRINLQTGEARTVITDWQDDFTIVAVPEERDRRPPDAGLIEYAARDIAYWVGERTFEGSAVLDALGQPTGYSATRVWDNHPFAAVALEGAGLEPVLAIREPPICLTGCRMPTCRGSGMRNSWLCSMMRPARWRNGSPPAHRRASMSPATPREGPRHRFCRP</sequence>